<comment type="caution">
    <text evidence="4">The sequence shown here is derived from an EMBL/GenBank/DDBJ whole genome shotgun (WGS) entry which is preliminary data.</text>
</comment>
<gene>
    <name evidence="4" type="ORF">I4X03_004380</name>
</gene>
<dbReference type="InterPro" id="IPR003399">
    <property type="entry name" value="Mce/MlaD"/>
</dbReference>
<keyword evidence="2" id="KW-0812">Transmembrane</keyword>
<dbReference type="RefSeq" id="WP_223466121.1">
    <property type="nucleotide sequence ID" value="NZ_JAFBIL020000001.1"/>
</dbReference>
<sequence length="319" mass="34358">MENRSHALMTGFFTIALLVASVMVGLWLNRDKTEWVPYQIATTQSIPGLNPQAAVRYRGLEVGKVDAITFDPTTSGRIIISLAVDPEAPVTTSTFASLGYQGVTGIAFIQLDDDKTGSPLLKTGEDKVAVIPLRPGFLDQLEKRGLVILEKTEELMTRADNLLSPENQKTMLAAFESISKTAEAYGEIPRQLEPTLARLPALTRQAEQSMASFNELSSSATSMTRNFDQLATTLQAPDGPIARLNTTVERVGGSLEAVTTDLELTTLPHLVSMTDEARTSLRAVRRTADSLSDRPQSILFGAPDGAPGPGEPGFTAPTK</sequence>
<feature type="region of interest" description="Disordered" evidence="1">
    <location>
        <begin position="286"/>
        <end position="319"/>
    </location>
</feature>
<protein>
    <submittedName>
        <fullName evidence="4">MlaD family protein</fullName>
    </submittedName>
</protein>
<dbReference type="Proteomes" id="UP000809349">
    <property type="component" value="Unassembled WGS sequence"/>
</dbReference>
<keyword evidence="2" id="KW-0472">Membrane</keyword>
<evidence type="ECO:0000256" key="1">
    <source>
        <dbReference type="SAM" id="MobiDB-lite"/>
    </source>
</evidence>
<keyword evidence="2" id="KW-1133">Transmembrane helix</keyword>
<dbReference type="PANTHER" id="PTHR36698">
    <property type="entry name" value="BLL5892 PROTEIN"/>
    <property type="match status" value="1"/>
</dbReference>
<evidence type="ECO:0000313" key="4">
    <source>
        <dbReference type="EMBL" id="MBZ2206494.1"/>
    </source>
</evidence>
<organism evidence="4 5">
    <name type="scientific">Massilia soli</name>
    <dbReference type="NCBI Taxonomy" id="2792854"/>
    <lineage>
        <taxon>Bacteria</taxon>
        <taxon>Pseudomonadati</taxon>
        <taxon>Pseudomonadota</taxon>
        <taxon>Betaproteobacteria</taxon>
        <taxon>Burkholderiales</taxon>
        <taxon>Oxalobacteraceae</taxon>
        <taxon>Telluria group</taxon>
        <taxon>Massilia</taxon>
    </lineage>
</organism>
<keyword evidence="5" id="KW-1185">Reference proteome</keyword>
<feature type="transmembrane region" description="Helical" evidence="2">
    <location>
        <begin position="7"/>
        <end position="28"/>
    </location>
</feature>
<accession>A0ABS7SKN3</accession>
<reference evidence="4 5" key="1">
    <citation type="submission" date="2021-08" db="EMBL/GenBank/DDBJ databases">
        <title>Massilia sp. R798.</title>
        <authorList>
            <person name="Baek J.H."/>
            <person name="Jung H.S."/>
            <person name="Kim K.R."/>
            <person name="Jeon C.O."/>
        </authorList>
    </citation>
    <scope>NUCLEOTIDE SEQUENCE [LARGE SCALE GENOMIC DNA]</scope>
    <source>
        <strain evidence="4 5">R798</strain>
    </source>
</reference>
<feature type="domain" description="Mce/MlaD" evidence="3">
    <location>
        <begin position="41"/>
        <end position="112"/>
    </location>
</feature>
<evidence type="ECO:0000259" key="3">
    <source>
        <dbReference type="Pfam" id="PF02470"/>
    </source>
</evidence>
<dbReference type="EMBL" id="JAFBIL020000001">
    <property type="protein sequence ID" value="MBZ2206494.1"/>
    <property type="molecule type" value="Genomic_DNA"/>
</dbReference>
<proteinExistence type="predicted"/>
<dbReference type="PANTHER" id="PTHR36698:SF2">
    <property type="entry name" value="MCE_MLAD DOMAIN-CONTAINING PROTEIN"/>
    <property type="match status" value="1"/>
</dbReference>
<name>A0ABS7SKN3_9BURK</name>
<dbReference type="Pfam" id="PF02470">
    <property type="entry name" value="MlaD"/>
    <property type="match status" value="1"/>
</dbReference>
<evidence type="ECO:0000256" key="2">
    <source>
        <dbReference type="SAM" id="Phobius"/>
    </source>
</evidence>
<evidence type="ECO:0000313" key="5">
    <source>
        <dbReference type="Proteomes" id="UP000809349"/>
    </source>
</evidence>